<evidence type="ECO:0000313" key="19">
    <source>
        <dbReference type="EMBL" id="PVD19805.1"/>
    </source>
</evidence>
<dbReference type="AlphaFoldDB" id="A0A2T7NF83"/>
<dbReference type="Gene3D" id="2.70.170.10">
    <property type="entry name" value="Neurotransmitter-gated ion-channel ligand-binding domain"/>
    <property type="match status" value="1"/>
</dbReference>
<keyword evidence="20" id="KW-1185">Reference proteome</keyword>
<feature type="compositionally biased region" description="Pro residues" evidence="16">
    <location>
        <begin position="465"/>
        <end position="486"/>
    </location>
</feature>
<keyword evidence="3" id="KW-1003">Cell membrane</keyword>
<feature type="compositionally biased region" description="Polar residues" evidence="16">
    <location>
        <begin position="638"/>
        <end position="654"/>
    </location>
</feature>
<feature type="region of interest" description="Disordered" evidence="16">
    <location>
        <begin position="507"/>
        <end position="564"/>
    </location>
</feature>
<feature type="compositionally biased region" description="Low complexity" evidence="16">
    <location>
        <begin position="549"/>
        <end position="558"/>
    </location>
</feature>
<dbReference type="Gene3D" id="1.20.58.390">
    <property type="entry name" value="Neurotransmitter-gated ion-channel transmembrane domain"/>
    <property type="match status" value="1"/>
</dbReference>
<dbReference type="SUPFAM" id="SSF90112">
    <property type="entry name" value="Neurotransmitter-gated ion-channel transmembrane pore"/>
    <property type="match status" value="1"/>
</dbReference>
<evidence type="ECO:0000256" key="16">
    <source>
        <dbReference type="SAM" id="MobiDB-lite"/>
    </source>
</evidence>
<dbReference type="InterPro" id="IPR038050">
    <property type="entry name" value="Neuro_actylchol_rec"/>
</dbReference>
<keyword evidence="8 15" id="KW-0472">Membrane</keyword>
<dbReference type="FunFam" id="2.70.170.10:FF:000016">
    <property type="entry name" value="Nicotinic acetylcholine receptor subunit"/>
    <property type="match status" value="1"/>
</dbReference>
<dbReference type="InterPro" id="IPR036734">
    <property type="entry name" value="Neur_chan_lig-bd_sf"/>
</dbReference>
<dbReference type="InterPro" id="IPR006201">
    <property type="entry name" value="Neur_channel"/>
</dbReference>
<dbReference type="GO" id="GO:0045211">
    <property type="term" value="C:postsynaptic membrane"/>
    <property type="evidence" value="ECO:0007669"/>
    <property type="project" value="InterPro"/>
</dbReference>
<keyword evidence="12" id="KW-1071">Ligand-gated ion channel</keyword>
<evidence type="ECO:0000313" key="20">
    <source>
        <dbReference type="Proteomes" id="UP000245119"/>
    </source>
</evidence>
<dbReference type="PRINTS" id="PR00252">
    <property type="entry name" value="NRIONCHANNEL"/>
</dbReference>
<dbReference type="InterPro" id="IPR018000">
    <property type="entry name" value="Neurotransmitter_ion_chnl_CS"/>
</dbReference>
<dbReference type="PROSITE" id="PS00236">
    <property type="entry name" value="NEUROTR_ION_CHANNEL"/>
    <property type="match status" value="1"/>
</dbReference>
<evidence type="ECO:0000256" key="13">
    <source>
        <dbReference type="ARBA" id="ARBA00023303"/>
    </source>
</evidence>
<dbReference type="EMBL" id="PZQS01000013">
    <property type="protein sequence ID" value="PVD19805.1"/>
    <property type="molecule type" value="Genomic_DNA"/>
</dbReference>
<keyword evidence="11" id="KW-0325">Glycoprotein</keyword>
<dbReference type="Proteomes" id="UP000245119">
    <property type="component" value="Linkage Group LG13"/>
</dbReference>
<keyword evidence="2 15" id="KW-0813">Transport</keyword>
<dbReference type="GO" id="GO:0004888">
    <property type="term" value="F:transmembrane signaling receptor activity"/>
    <property type="evidence" value="ECO:0007669"/>
    <property type="project" value="InterPro"/>
</dbReference>
<dbReference type="FunFam" id="1.20.58.390:FF:000043">
    <property type="entry name" value="AcetylCholine Receptor"/>
    <property type="match status" value="1"/>
</dbReference>
<feature type="domain" description="Neurotransmitter-gated ion-channel ligand-binding" evidence="17">
    <location>
        <begin position="69"/>
        <end position="276"/>
    </location>
</feature>
<feature type="domain" description="Neurotransmitter-gated ion-channel transmembrane" evidence="18">
    <location>
        <begin position="284"/>
        <end position="438"/>
    </location>
</feature>
<reference evidence="19 20" key="1">
    <citation type="submission" date="2018-04" db="EMBL/GenBank/DDBJ databases">
        <title>The genome of golden apple snail Pomacea canaliculata provides insight into stress tolerance and invasive adaptation.</title>
        <authorList>
            <person name="Liu C."/>
            <person name="Liu B."/>
            <person name="Ren Y."/>
            <person name="Zhang Y."/>
            <person name="Wang H."/>
            <person name="Li S."/>
            <person name="Jiang F."/>
            <person name="Yin L."/>
            <person name="Zhang G."/>
            <person name="Qian W."/>
            <person name="Fan W."/>
        </authorList>
    </citation>
    <scope>NUCLEOTIDE SEQUENCE [LARGE SCALE GENOMIC DNA]</scope>
    <source>
        <strain evidence="19">SZHN2017</strain>
        <tissue evidence="19">Muscle</tissue>
    </source>
</reference>
<dbReference type="Pfam" id="PF02931">
    <property type="entry name" value="Neur_chan_LBD"/>
    <property type="match status" value="1"/>
</dbReference>
<comment type="subcellular location">
    <subcellularLocation>
        <location evidence="14">Synaptic cell membrane</location>
        <topology evidence="14">Multi-pass membrane protein</topology>
    </subcellularLocation>
</comment>
<dbReference type="PRINTS" id="PR00254">
    <property type="entry name" value="NICOTINICR"/>
</dbReference>
<keyword evidence="10" id="KW-0675">Receptor</keyword>
<dbReference type="PANTHER" id="PTHR18945">
    <property type="entry name" value="NEUROTRANSMITTER GATED ION CHANNEL"/>
    <property type="match status" value="1"/>
</dbReference>
<comment type="caution">
    <text evidence="19">The sequence shown here is derived from an EMBL/GenBank/DDBJ whole genome shotgun (WGS) entry which is preliminary data.</text>
</comment>
<evidence type="ECO:0000256" key="8">
    <source>
        <dbReference type="ARBA" id="ARBA00023136"/>
    </source>
</evidence>
<keyword evidence="4 15" id="KW-0812">Transmembrane</keyword>
<evidence type="ECO:0000256" key="12">
    <source>
        <dbReference type="ARBA" id="ARBA00023286"/>
    </source>
</evidence>
<evidence type="ECO:0000256" key="1">
    <source>
        <dbReference type="ARBA" id="ARBA00009237"/>
    </source>
</evidence>
<evidence type="ECO:0000256" key="3">
    <source>
        <dbReference type="ARBA" id="ARBA00022475"/>
    </source>
</evidence>
<evidence type="ECO:0000256" key="14">
    <source>
        <dbReference type="ARBA" id="ARBA00034099"/>
    </source>
</evidence>
<keyword evidence="6" id="KW-0770">Synapse</keyword>
<feature type="compositionally biased region" description="Low complexity" evidence="16">
    <location>
        <begin position="8"/>
        <end position="27"/>
    </location>
</feature>
<dbReference type="CDD" id="cd18997">
    <property type="entry name" value="LGIC_ECD_nAChR"/>
    <property type="match status" value="1"/>
</dbReference>
<keyword evidence="13 15" id="KW-0407">Ion channel</keyword>
<evidence type="ECO:0000256" key="2">
    <source>
        <dbReference type="ARBA" id="ARBA00022448"/>
    </source>
</evidence>
<dbReference type="Pfam" id="PF02932">
    <property type="entry name" value="Neur_chan_memb"/>
    <property type="match status" value="1"/>
</dbReference>
<feature type="transmembrane region" description="Helical" evidence="15">
    <location>
        <begin position="278"/>
        <end position="301"/>
    </location>
</feature>
<evidence type="ECO:0000259" key="17">
    <source>
        <dbReference type="Pfam" id="PF02931"/>
    </source>
</evidence>
<evidence type="ECO:0000256" key="5">
    <source>
        <dbReference type="ARBA" id="ARBA00022989"/>
    </source>
</evidence>
<feature type="region of interest" description="Disordered" evidence="16">
    <location>
        <begin position="432"/>
        <end position="493"/>
    </location>
</feature>
<evidence type="ECO:0000256" key="6">
    <source>
        <dbReference type="ARBA" id="ARBA00023018"/>
    </source>
</evidence>
<feature type="transmembrane region" description="Helical" evidence="15">
    <location>
        <begin position="308"/>
        <end position="326"/>
    </location>
</feature>
<keyword evidence="7 15" id="KW-0406">Ion transport</keyword>
<keyword evidence="9" id="KW-1015">Disulfide bond</keyword>
<keyword evidence="5 15" id="KW-1133">Transmembrane helix</keyword>
<dbReference type="InterPro" id="IPR002394">
    <property type="entry name" value="Nicotinic_acetylcholine_rcpt"/>
</dbReference>
<feature type="region of interest" description="Disordered" evidence="16">
    <location>
        <begin position="633"/>
        <end position="654"/>
    </location>
</feature>
<evidence type="ECO:0000256" key="10">
    <source>
        <dbReference type="ARBA" id="ARBA00023170"/>
    </source>
</evidence>
<comment type="similarity">
    <text evidence="1">Belongs to the ligand-gated ion channel (TC 1.A.9) family. Acetylcholine receptor (TC 1.A.9.1) subfamily.</text>
</comment>
<dbReference type="GO" id="GO:0022848">
    <property type="term" value="F:acetylcholine-gated monoatomic cation-selective channel activity"/>
    <property type="evidence" value="ECO:0007669"/>
    <property type="project" value="InterPro"/>
</dbReference>
<protein>
    <recommendedName>
        <fullName evidence="21">Neurotransmitter-gated ion-channel ligand-binding domain-containing protein</fullName>
    </recommendedName>
</protein>
<evidence type="ECO:0008006" key="21">
    <source>
        <dbReference type="Google" id="ProtNLM"/>
    </source>
</evidence>
<dbReference type="SUPFAM" id="SSF63712">
    <property type="entry name" value="Nicotinic receptor ligand binding domain-like"/>
    <property type="match status" value="1"/>
</dbReference>
<feature type="compositionally biased region" description="Basic residues" evidence="16">
    <location>
        <begin position="535"/>
        <end position="548"/>
    </location>
</feature>
<dbReference type="CDD" id="cd19051">
    <property type="entry name" value="LGIC_TM_cation"/>
    <property type="match status" value="1"/>
</dbReference>
<evidence type="ECO:0000256" key="9">
    <source>
        <dbReference type="ARBA" id="ARBA00023157"/>
    </source>
</evidence>
<dbReference type="OrthoDB" id="5975154at2759"/>
<evidence type="ECO:0000256" key="4">
    <source>
        <dbReference type="ARBA" id="ARBA00022692"/>
    </source>
</evidence>
<feature type="transmembrane region" description="Helical" evidence="15">
    <location>
        <begin position="338"/>
        <end position="361"/>
    </location>
</feature>
<evidence type="ECO:0000256" key="7">
    <source>
        <dbReference type="ARBA" id="ARBA00023065"/>
    </source>
</evidence>
<accession>A0A2T7NF83</accession>
<proteinExistence type="inferred from homology"/>
<evidence type="ECO:0000256" key="11">
    <source>
        <dbReference type="ARBA" id="ARBA00023180"/>
    </source>
</evidence>
<dbReference type="InterPro" id="IPR006029">
    <property type="entry name" value="Neurotrans-gated_channel_TM"/>
</dbReference>
<feature type="region of interest" description="Disordered" evidence="16">
    <location>
        <begin position="1"/>
        <end position="47"/>
    </location>
</feature>
<gene>
    <name evidence="19" type="ORF">C0Q70_20296</name>
</gene>
<dbReference type="NCBIfam" id="TIGR00860">
    <property type="entry name" value="LIC"/>
    <property type="match status" value="1"/>
</dbReference>
<comment type="caution">
    <text evidence="15">Lacks conserved residue(s) required for the propagation of feature annotation.</text>
</comment>
<evidence type="ECO:0000259" key="18">
    <source>
        <dbReference type="Pfam" id="PF02932"/>
    </source>
</evidence>
<dbReference type="InterPro" id="IPR006202">
    <property type="entry name" value="Neur_chan_lig-bd"/>
</dbReference>
<dbReference type="InterPro" id="IPR036719">
    <property type="entry name" value="Neuro-gated_channel_TM_sf"/>
</dbReference>
<organism evidence="19 20">
    <name type="scientific">Pomacea canaliculata</name>
    <name type="common">Golden apple snail</name>
    <dbReference type="NCBI Taxonomy" id="400727"/>
    <lineage>
        <taxon>Eukaryota</taxon>
        <taxon>Metazoa</taxon>
        <taxon>Spiralia</taxon>
        <taxon>Lophotrochozoa</taxon>
        <taxon>Mollusca</taxon>
        <taxon>Gastropoda</taxon>
        <taxon>Caenogastropoda</taxon>
        <taxon>Architaenioglossa</taxon>
        <taxon>Ampullarioidea</taxon>
        <taxon>Ampullariidae</taxon>
        <taxon>Pomacea</taxon>
    </lineage>
</organism>
<sequence>MKEGVEGSAAASSSSSTSLQPSSSGPPTIENHQPTVEHHHPTVDHQPLPQLRYQKALRPEERQGNLPDEQRLLNYIMRGYEKSVRPVRNASTPVVIRMGLTLTQIFDMDEKDQVLVTNVWLDQEWVDEFLVWDPMDFNNITMLRIPCHKIWLPDIVLYNNAAEYTDGLMPANAMIDHTGNVFWPVPTKLQSSCKVDVTYFPFDYQTCKLKFGSWTYDGYQVVDITNRTTEVDLSNYVVNGEWELIYIRIVRNVVRYACCDEPFPDVTFYVRIRRRTLYYMYNVVFPCVMMSALTLLVFCLPPDSGEKIALGITVLLAFSVFMLAVAENLPETSEFVPLISIYLTIVMSLTSISVIMTVFVLNLHHRGPDKRDIPPWLRALFMGNVRTRSSFMSRRSYNYAANDAAGHLMRNMSLKVTLENLAHELREEMCVENGGLPEGGGHADSSAAHVHQSPPRSPRSVPVTSVPPPPAPAPPPPPQPPLPPMSSSPSPCGLCRRGCDVHQQVPHVHQPFSPGLSQQQQQQQPSLADPAHGHVFQHGHNKHPHPHLHQQNQQQQQQAPGSCRRKNALLRGRADVPHAHPGAPRARRARIRVRAGVATPGPDCRPHPFLLLSLPHRRFHSGHPRHHTCCTGMRTSAPHKSQNSCTSIIRTAAQ</sequence>
<name>A0A2T7NF83_POMCA</name>
<evidence type="ECO:0000256" key="15">
    <source>
        <dbReference type="RuleBase" id="RU000687"/>
    </source>
</evidence>